<accession>A0A8H6Z7C3</accession>
<proteinExistence type="predicted"/>
<dbReference type="EMBL" id="JACAZI010000001">
    <property type="protein sequence ID" value="KAF7371686.1"/>
    <property type="molecule type" value="Genomic_DNA"/>
</dbReference>
<organism evidence="2 3">
    <name type="scientific">Mycena venus</name>
    <dbReference type="NCBI Taxonomy" id="2733690"/>
    <lineage>
        <taxon>Eukaryota</taxon>
        <taxon>Fungi</taxon>
        <taxon>Dikarya</taxon>
        <taxon>Basidiomycota</taxon>
        <taxon>Agaricomycotina</taxon>
        <taxon>Agaricomycetes</taxon>
        <taxon>Agaricomycetidae</taxon>
        <taxon>Agaricales</taxon>
        <taxon>Marasmiineae</taxon>
        <taxon>Mycenaceae</taxon>
        <taxon>Mycena</taxon>
    </lineage>
</organism>
<sequence>MSQDDTTLSNLLTMTCTPPPVLIVSTHRLHWLPPATTRSSTLPPRHLVLQHLPPPIAAAPPSLAATSHRFAHTPLLRYALQPTSASRLTPILVLPLSDSEPEPNSNRTQCPVRGSEDW</sequence>
<evidence type="ECO:0000256" key="1">
    <source>
        <dbReference type="SAM" id="MobiDB-lite"/>
    </source>
</evidence>
<dbReference type="AlphaFoldDB" id="A0A8H6Z7C3"/>
<evidence type="ECO:0000313" key="3">
    <source>
        <dbReference type="Proteomes" id="UP000620124"/>
    </source>
</evidence>
<evidence type="ECO:0000313" key="2">
    <source>
        <dbReference type="EMBL" id="KAF7371686.1"/>
    </source>
</evidence>
<keyword evidence="3" id="KW-1185">Reference proteome</keyword>
<reference evidence="2" key="1">
    <citation type="submission" date="2020-05" db="EMBL/GenBank/DDBJ databases">
        <title>Mycena genomes resolve the evolution of fungal bioluminescence.</title>
        <authorList>
            <person name="Tsai I.J."/>
        </authorList>
    </citation>
    <scope>NUCLEOTIDE SEQUENCE</scope>
    <source>
        <strain evidence="2">CCC161011</strain>
    </source>
</reference>
<protein>
    <submittedName>
        <fullName evidence="2">Uncharacterized protein</fullName>
    </submittedName>
</protein>
<dbReference type="Proteomes" id="UP000620124">
    <property type="component" value="Unassembled WGS sequence"/>
</dbReference>
<name>A0A8H6Z7C3_9AGAR</name>
<comment type="caution">
    <text evidence="2">The sequence shown here is derived from an EMBL/GenBank/DDBJ whole genome shotgun (WGS) entry which is preliminary data.</text>
</comment>
<gene>
    <name evidence="2" type="ORF">MVEN_00024900</name>
</gene>
<feature type="region of interest" description="Disordered" evidence="1">
    <location>
        <begin position="96"/>
        <end position="118"/>
    </location>
</feature>